<proteinExistence type="predicted"/>
<feature type="domain" description="KIB1-4 beta-propeller" evidence="1">
    <location>
        <begin position="45"/>
        <end position="347"/>
    </location>
</feature>
<sequence>MLHKPFSPTEMSFMDFEPLPVSDSPFLLLKGNGNKIEPDDCIFTFMSIPTGSLFRRKIPVLCNKLFIGSQYGWIFLKDQLSEPSIFNPLTGQEILLPSITTIPNIQISYANADSSHMRYVYRRCYTSTFIEYTDEDFHGGIHFEMIVASCPPASSCSNLTIAAIFGCPESLAFLRPGEGRWNIVEDGSYTDLMFCNDGSLLALEYLSGALHIIRFGDEGFWVEKLSISMPKMVVFPNQYLVEDAEGGILHIRRDNDVTEQADGSTTVVTCEVLVLRLVVSDNSEKRWQRIEDLDGGAMFLGTNASLLLQAKDVKGAIQPDCIYFSDDWWDLTPRCRRDEPRDICVYSMKKGTIEPYCPLLLSSYSTWPLPIWFQVSNTLTN</sequence>
<organism evidence="2 3">
    <name type="scientific">Rhynchospora pubera</name>
    <dbReference type="NCBI Taxonomy" id="906938"/>
    <lineage>
        <taxon>Eukaryota</taxon>
        <taxon>Viridiplantae</taxon>
        <taxon>Streptophyta</taxon>
        <taxon>Embryophyta</taxon>
        <taxon>Tracheophyta</taxon>
        <taxon>Spermatophyta</taxon>
        <taxon>Magnoliopsida</taxon>
        <taxon>Liliopsida</taxon>
        <taxon>Poales</taxon>
        <taxon>Cyperaceae</taxon>
        <taxon>Cyperoideae</taxon>
        <taxon>Rhynchosporeae</taxon>
        <taxon>Rhynchospora</taxon>
    </lineage>
</organism>
<comment type="caution">
    <text evidence="2">The sequence shown here is derived from an EMBL/GenBank/DDBJ whole genome shotgun (WGS) entry which is preliminary data.</text>
</comment>
<dbReference type="Pfam" id="PF03478">
    <property type="entry name" value="Beta-prop_KIB1-4"/>
    <property type="match status" value="1"/>
</dbReference>
<dbReference type="Proteomes" id="UP001140206">
    <property type="component" value="Chromosome 5"/>
</dbReference>
<name>A0AAV8CNI0_9POAL</name>
<reference evidence="2" key="1">
    <citation type="submission" date="2022-08" db="EMBL/GenBank/DDBJ databases">
        <authorList>
            <person name="Marques A."/>
        </authorList>
    </citation>
    <scope>NUCLEOTIDE SEQUENCE</scope>
    <source>
        <strain evidence="2">RhyPub2mFocal</strain>
        <tissue evidence="2">Leaves</tissue>
    </source>
</reference>
<dbReference type="PANTHER" id="PTHR44586:SF25">
    <property type="entry name" value="(WILD MALAYSIAN BANANA) HYPOTHETICAL PROTEIN"/>
    <property type="match status" value="1"/>
</dbReference>
<dbReference type="InterPro" id="IPR005174">
    <property type="entry name" value="KIB1-4_b-propeller"/>
</dbReference>
<evidence type="ECO:0000313" key="3">
    <source>
        <dbReference type="Proteomes" id="UP001140206"/>
    </source>
</evidence>
<dbReference type="EMBL" id="JAMFTS010000005">
    <property type="protein sequence ID" value="KAJ4756663.1"/>
    <property type="molecule type" value="Genomic_DNA"/>
</dbReference>
<dbReference type="PANTHER" id="PTHR44586">
    <property type="entry name" value="F-BOX DOMAIN CONTAINING PROTEIN, EXPRESSED"/>
    <property type="match status" value="1"/>
</dbReference>
<dbReference type="AlphaFoldDB" id="A0AAV8CNI0"/>
<evidence type="ECO:0000313" key="2">
    <source>
        <dbReference type="EMBL" id="KAJ4756663.1"/>
    </source>
</evidence>
<evidence type="ECO:0000259" key="1">
    <source>
        <dbReference type="Pfam" id="PF03478"/>
    </source>
</evidence>
<keyword evidence="3" id="KW-1185">Reference proteome</keyword>
<accession>A0AAV8CNI0</accession>
<gene>
    <name evidence="2" type="ORF">LUZ62_091068</name>
</gene>
<protein>
    <submittedName>
        <fullName evidence="2">F-box only protein 7</fullName>
    </submittedName>
</protein>